<feature type="region of interest" description="Disordered" evidence="1">
    <location>
        <begin position="572"/>
        <end position="607"/>
    </location>
</feature>
<comment type="caution">
    <text evidence="5">The sequence shown here is derived from an EMBL/GenBank/DDBJ whole genome shotgun (WGS) entry which is preliminary data.</text>
</comment>
<dbReference type="EMBL" id="VIRS01000039">
    <property type="protein sequence ID" value="TQS40522.1"/>
    <property type="molecule type" value="Genomic_DNA"/>
</dbReference>
<feature type="domain" description="Right handed beta helix" evidence="4">
    <location>
        <begin position="226"/>
        <end position="406"/>
    </location>
</feature>
<dbReference type="Gene3D" id="2.160.20.10">
    <property type="entry name" value="Single-stranded right-handed beta-helix, Pectin lyase-like"/>
    <property type="match status" value="1"/>
</dbReference>
<dbReference type="OrthoDB" id="3333873at2"/>
<evidence type="ECO:0000256" key="1">
    <source>
        <dbReference type="SAM" id="MobiDB-lite"/>
    </source>
</evidence>
<evidence type="ECO:0000256" key="2">
    <source>
        <dbReference type="SAM" id="Phobius"/>
    </source>
</evidence>
<accession>A0A545AGS0</accession>
<feature type="transmembrane region" description="Helical" evidence="2">
    <location>
        <begin position="551"/>
        <end position="574"/>
    </location>
</feature>
<dbReference type="InterPro" id="IPR011050">
    <property type="entry name" value="Pectin_lyase_fold/virulence"/>
</dbReference>
<feature type="signal peptide" evidence="3">
    <location>
        <begin position="1"/>
        <end position="32"/>
    </location>
</feature>
<dbReference type="InterPro" id="IPR012334">
    <property type="entry name" value="Pectin_lyas_fold"/>
</dbReference>
<dbReference type="Pfam" id="PF13229">
    <property type="entry name" value="Beta_helix"/>
    <property type="match status" value="1"/>
</dbReference>
<keyword evidence="2" id="KW-0812">Transmembrane</keyword>
<dbReference type="AlphaFoldDB" id="A0A545AGS0"/>
<feature type="region of interest" description="Disordered" evidence="1">
    <location>
        <begin position="461"/>
        <end position="483"/>
    </location>
</feature>
<name>A0A545AGS0_9ACTN</name>
<dbReference type="Proteomes" id="UP000317982">
    <property type="component" value="Unassembled WGS sequence"/>
</dbReference>
<keyword evidence="3" id="KW-0732">Signal</keyword>
<dbReference type="SUPFAM" id="SSF51126">
    <property type="entry name" value="Pectin lyase-like"/>
    <property type="match status" value="1"/>
</dbReference>
<reference evidence="5 6" key="1">
    <citation type="submission" date="2019-07" db="EMBL/GenBank/DDBJ databases">
        <title>Cryptosporangium phraense sp. nov., isolated from plant litter.</title>
        <authorList>
            <person name="Suriyachadkun C."/>
        </authorList>
    </citation>
    <scope>NUCLEOTIDE SEQUENCE [LARGE SCALE GENOMIC DNA]</scope>
    <source>
        <strain evidence="5 6">A-T 5661</strain>
    </source>
</reference>
<feature type="chain" id="PRO_5021976085" evidence="3">
    <location>
        <begin position="33"/>
        <end position="607"/>
    </location>
</feature>
<evidence type="ECO:0000313" key="5">
    <source>
        <dbReference type="EMBL" id="TQS40522.1"/>
    </source>
</evidence>
<evidence type="ECO:0000256" key="3">
    <source>
        <dbReference type="SAM" id="SignalP"/>
    </source>
</evidence>
<dbReference type="InterPro" id="IPR006626">
    <property type="entry name" value="PbH1"/>
</dbReference>
<keyword evidence="2" id="KW-0472">Membrane</keyword>
<proteinExistence type="predicted"/>
<gene>
    <name evidence="5" type="ORF">FL583_34330</name>
</gene>
<keyword evidence="2" id="KW-1133">Transmembrane helix</keyword>
<keyword evidence="6" id="KW-1185">Reference proteome</keyword>
<sequence length="607" mass="62159">MRAVTRIGAALRLLTAAAVAAAVLIAPGPAYAAGRTFYLSPLGDDAADGQSLATAWKTLGRAGQERLRPGDSVLLQGGARFDGQLLLVQDDGGTEDAPVTIATYGTGRATIKASGLEAIKVYDAGGITIRGLDIVGDASTYDTWSGVLFYADDKVPARPSDVTLTDLDVSGFQLGIAFAGASPGRGFRNVAVTDTKVHGNRDDGLLFYGPAFDASNPSYAHSDVVIRGVTAYDNAGNPKNTATHSGSGIVLGSVRNGVIEQSSAFHNGFACASAGEGPVGIWTYDSTGVTIQRNVSYRNRTGTTADGGGFDLDQNVSDSVLQYNLSYENSGPGLLVFTARTNGALRGNTVRFNVSVGDAQGNGWYGGLTVAGQVADTAIYHNTIVTRRSAAVKLREGLTGVSIRNNVLLSQGAGAAVEAPDLTTANVRFDGNAYYRAGGGPVIKWGDGLYASVADWRADTGQGPGLDVDPKLQDPSATPSVTDPGRLTSVTQFALAGDSPAGGAGVKVASPGGVDYFGAPLAGRPVSIGAAQPATVAPADAAPGAKGRTTWLWVVAVVLLVVVGGGASVTAGVAAGRRSRRRRAVPAPRRPEAQKVPSQVGDDRQTP</sequence>
<dbReference type="InterPro" id="IPR039448">
    <property type="entry name" value="Beta_helix"/>
</dbReference>
<dbReference type="SMART" id="SM00710">
    <property type="entry name" value="PbH1"/>
    <property type="match status" value="10"/>
</dbReference>
<protein>
    <submittedName>
        <fullName evidence="5">Right-handed parallel beta-helix repeat-containing protein</fullName>
    </submittedName>
</protein>
<evidence type="ECO:0000259" key="4">
    <source>
        <dbReference type="Pfam" id="PF13229"/>
    </source>
</evidence>
<evidence type="ECO:0000313" key="6">
    <source>
        <dbReference type="Proteomes" id="UP000317982"/>
    </source>
</evidence>
<dbReference type="InParanoid" id="A0A545AGS0"/>
<organism evidence="5 6">
    <name type="scientific">Cryptosporangium phraense</name>
    <dbReference type="NCBI Taxonomy" id="2593070"/>
    <lineage>
        <taxon>Bacteria</taxon>
        <taxon>Bacillati</taxon>
        <taxon>Actinomycetota</taxon>
        <taxon>Actinomycetes</taxon>
        <taxon>Cryptosporangiales</taxon>
        <taxon>Cryptosporangiaceae</taxon>
        <taxon>Cryptosporangium</taxon>
    </lineage>
</organism>